<dbReference type="EMBL" id="JAFLQW010000569">
    <property type="protein sequence ID" value="MBO0351620.1"/>
    <property type="molecule type" value="Genomic_DNA"/>
</dbReference>
<keyword evidence="2" id="KW-1185">Reference proteome</keyword>
<evidence type="ECO:0000313" key="1">
    <source>
        <dbReference type="EMBL" id="MBO0351620.1"/>
    </source>
</evidence>
<dbReference type="Proteomes" id="UP000664844">
    <property type="component" value="Unassembled WGS sequence"/>
</dbReference>
<reference evidence="1 2" key="1">
    <citation type="submission" date="2021-03" db="EMBL/GenBank/DDBJ databases">
        <title>Metabolic Capacity of the Antarctic Cyanobacterium Phormidium pseudopriestleyi that Sustains Oxygenic Photosynthesis in the Presence of Hydrogen Sulfide.</title>
        <authorList>
            <person name="Lumian J.E."/>
            <person name="Jungblut A.D."/>
            <person name="Dillon M.L."/>
            <person name="Hawes I."/>
            <person name="Doran P.T."/>
            <person name="Mackey T.J."/>
            <person name="Dick G.J."/>
            <person name="Grettenberger C.L."/>
            <person name="Sumner D.Y."/>
        </authorList>
    </citation>
    <scope>NUCLEOTIDE SEQUENCE [LARGE SCALE GENOMIC DNA]</scope>
    <source>
        <strain evidence="1 2">FRX01</strain>
    </source>
</reference>
<organism evidence="1 2">
    <name type="scientific">Phormidium pseudopriestleyi FRX01</name>
    <dbReference type="NCBI Taxonomy" id="1759528"/>
    <lineage>
        <taxon>Bacteria</taxon>
        <taxon>Bacillati</taxon>
        <taxon>Cyanobacteriota</taxon>
        <taxon>Cyanophyceae</taxon>
        <taxon>Oscillatoriophycideae</taxon>
        <taxon>Oscillatoriales</taxon>
        <taxon>Oscillatoriaceae</taxon>
        <taxon>Phormidium</taxon>
    </lineage>
</organism>
<evidence type="ECO:0000313" key="2">
    <source>
        <dbReference type="Proteomes" id="UP000664844"/>
    </source>
</evidence>
<sequence length="60" mass="6841">MTKYPYNYKLLENETTRRGGQTASAKHQRSPPLVRLTTFLRNLDESSSLGAIAWESLNNN</sequence>
<gene>
    <name evidence="1" type="ORF">J0895_21550</name>
</gene>
<name>A0ABS3FWW6_9CYAN</name>
<comment type="caution">
    <text evidence="1">The sequence shown here is derived from an EMBL/GenBank/DDBJ whole genome shotgun (WGS) entry which is preliminary data.</text>
</comment>
<dbReference type="RefSeq" id="WP_207090054.1">
    <property type="nucleotide sequence ID" value="NZ_JAFLQW010000569.1"/>
</dbReference>
<proteinExistence type="predicted"/>
<accession>A0ABS3FWW6</accession>
<protein>
    <submittedName>
        <fullName evidence="1">Uncharacterized protein</fullName>
    </submittedName>
</protein>